<proteinExistence type="predicted"/>
<dbReference type="EMBL" id="JACNJZ010000104">
    <property type="protein sequence ID" value="MBC8317772.1"/>
    <property type="molecule type" value="Genomic_DNA"/>
</dbReference>
<dbReference type="AlphaFoldDB" id="A0A8J6NDX9"/>
<reference evidence="1 2" key="1">
    <citation type="submission" date="2020-08" db="EMBL/GenBank/DDBJ databases">
        <title>Bridging the membrane lipid divide: bacteria of the FCB group superphylum have the potential to synthesize archaeal ether lipids.</title>
        <authorList>
            <person name="Villanueva L."/>
            <person name="Von Meijenfeldt F.A.B."/>
            <person name="Westbye A.B."/>
            <person name="Yadav S."/>
            <person name="Hopmans E.C."/>
            <person name="Dutilh B.E."/>
            <person name="Sinninghe Damste J.S."/>
        </authorList>
    </citation>
    <scope>NUCLEOTIDE SEQUENCE [LARGE SCALE GENOMIC DNA]</scope>
    <source>
        <strain evidence="1">NIOZ-UU47</strain>
    </source>
</reference>
<evidence type="ECO:0000313" key="1">
    <source>
        <dbReference type="EMBL" id="MBC8317772.1"/>
    </source>
</evidence>
<accession>A0A8J6NDX9</accession>
<evidence type="ECO:0000313" key="2">
    <source>
        <dbReference type="Proteomes" id="UP000614424"/>
    </source>
</evidence>
<sequence>MRLEKTDGNLDDVVLKKKDLTGVIYDHADRRVMLSHKIPQRVELFDRSRCREFHFDLVPNIGFNREHVLGIGLNNRLPDIGILLAAAKFVGIKQRQKAMEIIREVHDCVSTWDLVFEECDVPVNDAQKIGTDISQRLKKMAISSGQRV</sequence>
<gene>
    <name evidence="1" type="ORF">H8E41_07680</name>
</gene>
<name>A0A8J6NDX9_9BACT</name>
<comment type="caution">
    <text evidence="1">The sequence shown here is derived from an EMBL/GenBank/DDBJ whole genome shotgun (WGS) entry which is preliminary data.</text>
</comment>
<dbReference type="Proteomes" id="UP000614424">
    <property type="component" value="Unassembled WGS sequence"/>
</dbReference>
<protein>
    <submittedName>
        <fullName evidence="1">Uncharacterized protein</fullName>
    </submittedName>
</protein>
<organism evidence="1 2">
    <name type="scientific">Candidatus Desulfobia pelagia</name>
    <dbReference type="NCBI Taxonomy" id="2841692"/>
    <lineage>
        <taxon>Bacteria</taxon>
        <taxon>Pseudomonadati</taxon>
        <taxon>Thermodesulfobacteriota</taxon>
        <taxon>Desulfobulbia</taxon>
        <taxon>Desulfobulbales</taxon>
        <taxon>Desulfobulbaceae</taxon>
        <taxon>Candidatus Desulfobia</taxon>
    </lineage>
</organism>